<proteinExistence type="predicted"/>
<feature type="transmembrane region" description="Helical" evidence="1">
    <location>
        <begin position="80"/>
        <end position="100"/>
    </location>
</feature>
<dbReference type="EMBL" id="HG977195">
    <property type="protein sequence ID" value="CDP79665.1"/>
    <property type="molecule type" value="Genomic_DNA"/>
</dbReference>
<keyword evidence="1" id="KW-0472">Membrane</keyword>
<feature type="transmembrane region" description="Helical" evidence="1">
    <location>
        <begin position="29"/>
        <end position="59"/>
    </location>
</feature>
<sequence>MNSINDFEIYSNEEKCGIKNNILRFSGPWYAISGILLGIGAYTNTWYVILIACMLLGIFESLQISVNDTNNKYAKKTSLRMVRFISYIAIFFLFVLLRLFPEI</sequence>
<keyword evidence="1" id="KW-0812">Transmembrane</keyword>
<name>A0A024LQK6_9HYPH</name>
<reference evidence="2" key="2">
    <citation type="submission" date="2014-05" db="EMBL/GenBank/DDBJ databases">
        <title>Genome sequencing of Bartonella spp. isolated from human blood.</title>
        <authorList>
            <person name="Raoult D."/>
        </authorList>
    </citation>
    <scope>NUCLEOTIDE SEQUENCE</scope>
    <source>
        <strain evidence="2">MVT06</strain>
    </source>
</reference>
<protein>
    <submittedName>
        <fullName evidence="2">Uncharacterized protein</fullName>
    </submittedName>
</protein>
<reference evidence="2" key="1">
    <citation type="submission" date="2013-11" db="EMBL/GenBank/DDBJ databases">
        <authorList>
            <person name="GENOMES U."/>
        </authorList>
    </citation>
    <scope>NUCLEOTIDE SEQUENCE</scope>
    <source>
        <strain evidence="2">MVT06</strain>
    </source>
</reference>
<organism evidence="2">
    <name type="scientific">Bartonella schoenbuchensis</name>
    <dbReference type="NCBI Taxonomy" id="165694"/>
    <lineage>
        <taxon>Bacteria</taxon>
        <taxon>Pseudomonadati</taxon>
        <taxon>Pseudomonadota</taxon>
        <taxon>Alphaproteobacteria</taxon>
        <taxon>Hyphomicrobiales</taxon>
        <taxon>Bartonellaceae</taxon>
        <taxon>Bartonella</taxon>
    </lineage>
</organism>
<accession>A0A024LQK6</accession>
<evidence type="ECO:0000313" key="2">
    <source>
        <dbReference type="EMBL" id="CDP79665.1"/>
    </source>
</evidence>
<evidence type="ECO:0000256" key="1">
    <source>
        <dbReference type="SAM" id="Phobius"/>
    </source>
</evidence>
<dbReference type="AlphaFoldDB" id="A0A024LQK6"/>
<keyword evidence="1" id="KW-1133">Transmembrane helix</keyword>
<gene>
    <name evidence="2" type="ORF">BN1046_00562</name>
</gene>